<feature type="domain" description="Penicillin-binding protein dimerisation" evidence="15">
    <location>
        <begin position="59"/>
        <end position="307"/>
    </location>
</feature>
<reference evidence="16 17" key="1">
    <citation type="submission" date="2015-12" db="EMBL/GenBank/DDBJ databases">
        <title>Draft genome of Thermovenabulum gondwanense isolated from a red thermophilic microbial mat colonisisng an outflow channel of a bore well.</title>
        <authorList>
            <person name="Patel B.K."/>
        </authorList>
    </citation>
    <scope>NUCLEOTIDE SEQUENCE [LARGE SCALE GENOMIC DNA]</scope>
    <source>
        <strain evidence="16 17">R270</strain>
    </source>
</reference>
<comment type="caution">
    <text evidence="16">The sequence shown here is derived from an EMBL/GenBank/DDBJ whole genome shotgun (WGS) entry which is preliminary data.</text>
</comment>
<keyword evidence="4" id="KW-1003">Cell membrane</keyword>
<evidence type="ECO:0000256" key="3">
    <source>
        <dbReference type="ARBA" id="ARBA00007171"/>
    </source>
</evidence>
<keyword evidence="10" id="KW-0573">Peptidoglycan synthesis</keyword>
<dbReference type="InterPro" id="IPR050515">
    <property type="entry name" value="Beta-lactam/transpept"/>
</dbReference>
<dbReference type="FunFam" id="3.40.710.10:FF:000024">
    <property type="entry name" value="Penicillin-binding protein 2"/>
    <property type="match status" value="1"/>
</dbReference>
<dbReference type="STRING" id="520767.ATZ99_18320"/>
<dbReference type="Gene3D" id="3.40.710.10">
    <property type="entry name" value="DD-peptidase/beta-lactamase superfamily"/>
    <property type="match status" value="1"/>
</dbReference>
<gene>
    <name evidence="16" type="primary">mrdA</name>
    <name evidence="16" type="ORF">ATZ99_18320</name>
</gene>
<dbReference type="Pfam" id="PF03717">
    <property type="entry name" value="PBP_dimer"/>
    <property type="match status" value="1"/>
</dbReference>
<dbReference type="NCBIfam" id="TIGR03423">
    <property type="entry name" value="pbp2_mrdA"/>
    <property type="match status" value="1"/>
</dbReference>
<dbReference type="GO" id="GO:0071555">
    <property type="term" value="P:cell wall organization"/>
    <property type="evidence" value="ECO:0007669"/>
    <property type="project" value="UniProtKB-KW"/>
</dbReference>
<name>A0A162MA79_9FIRM</name>
<accession>A0A162MA79</accession>
<evidence type="ECO:0000259" key="15">
    <source>
        <dbReference type="Pfam" id="PF03717"/>
    </source>
</evidence>
<dbReference type="SUPFAM" id="SSF56519">
    <property type="entry name" value="Penicillin binding protein dimerisation domain"/>
    <property type="match status" value="1"/>
</dbReference>
<dbReference type="Gene3D" id="3.90.1310.10">
    <property type="entry name" value="Penicillin-binding protein 2a (Domain 2)"/>
    <property type="match status" value="2"/>
</dbReference>
<dbReference type="PROSITE" id="PS00018">
    <property type="entry name" value="EF_HAND_1"/>
    <property type="match status" value="1"/>
</dbReference>
<keyword evidence="12" id="KW-0472">Membrane</keyword>
<keyword evidence="5" id="KW-0997">Cell inner membrane</keyword>
<dbReference type="GO" id="GO:0009002">
    <property type="term" value="F:serine-type D-Ala-D-Ala carboxypeptidase activity"/>
    <property type="evidence" value="ECO:0007669"/>
    <property type="project" value="InterPro"/>
</dbReference>
<feature type="domain" description="Penicillin-binding protein transpeptidase" evidence="14">
    <location>
        <begin position="356"/>
        <end position="682"/>
    </location>
</feature>
<sequence>MVSTKNKNLKRMEKRIYIMTWLLLFIFLFLSSGLFLLQVVKGSDYEKMAEENRIRIIPVTAPRGIFKDRNGRILVNNKPSFTVSYTNVKSTEKERDEVFKELSEILNMPLITHVVNEQYTVNDKNEVVLDKLPLVDSNSDGKVDEKDIKIIYQDTGSYISPAKMELDKGKLYFDGSVKPGTSLLISYSYNTFKNKIRDLGYKKYMPIRLKTNVDFETVARIEEKRLPGVVVEVEPIRNYIYGSEAAHIFGYVGEISKNELEALKDKGYRAGDLVGKMGLEKVLEPYLKGTNGGKQVEVNAFGKPIKVLGEIPPVPGDTIILTIDSELQRVAEKALQDQLLKLQTDKIKPFPNAKRGAVVVLNVKTGEVLAMASVPSFDPNMFARGLTAKEWEDLSNNPLKPLVNIAISETYPPGSVFKMITAIAALENNITNEKETIYDRGVYWTILPKKDWKPGGHGVVNMIKAIAESCNIYFFEMGRRLGIDLIEKYAKMFGLGQITGIELPGEKAGVVASREYKEKTFKKAEDKIWYPAETLDAAIGQGYHQFTPLQIACYISAIANEGYWMKPYIIKSIVDANGRTVFDSKPEIAGKVNVSKKTFEIVKQGMRGVVSPGGTAYGVFSNFPIPIAAKTGTAQWDLKKAPHGWFVTFAPYDNPEIAIAVFIEQAGSGGSTGGPVARAILEEYFHLNSNADAVENGDSNVNQRGPLQP</sequence>
<evidence type="ECO:0000256" key="2">
    <source>
        <dbReference type="ARBA" id="ARBA00004236"/>
    </source>
</evidence>
<evidence type="ECO:0000256" key="7">
    <source>
        <dbReference type="ARBA" id="ARBA00022692"/>
    </source>
</evidence>
<dbReference type="InterPro" id="IPR036138">
    <property type="entry name" value="PBP_dimer_sf"/>
</dbReference>
<comment type="subcellular location">
    <subcellularLocation>
        <location evidence="2">Cell membrane</location>
    </subcellularLocation>
    <subcellularLocation>
        <location evidence="1">Membrane</location>
        <topology evidence="1">Single-pass membrane protein</topology>
    </subcellularLocation>
</comment>
<keyword evidence="9" id="KW-0133">Cell shape</keyword>
<evidence type="ECO:0000256" key="4">
    <source>
        <dbReference type="ARBA" id="ARBA00022475"/>
    </source>
</evidence>
<evidence type="ECO:0000256" key="12">
    <source>
        <dbReference type="ARBA" id="ARBA00023136"/>
    </source>
</evidence>
<evidence type="ECO:0000256" key="11">
    <source>
        <dbReference type="ARBA" id="ARBA00022989"/>
    </source>
</evidence>
<dbReference type="PANTHER" id="PTHR30627:SF2">
    <property type="entry name" value="PEPTIDOGLYCAN D,D-TRANSPEPTIDASE MRDA"/>
    <property type="match status" value="1"/>
</dbReference>
<dbReference type="Pfam" id="PF00905">
    <property type="entry name" value="Transpeptidase"/>
    <property type="match status" value="1"/>
</dbReference>
<evidence type="ECO:0000256" key="13">
    <source>
        <dbReference type="ARBA" id="ARBA00023316"/>
    </source>
</evidence>
<keyword evidence="8" id="KW-0378">Hydrolase</keyword>
<evidence type="ECO:0000259" key="14">
    <source>
        <dbReference type="Pfam" id="PF00905"/>
    </source>
</evidence>
<evidence type="ECO:0000256" key="9">
    <source>
        <dbReference type="ARBA" id="ARBA00022960"/>
    </source>
</evidence>
<dbReference type="EMBL" id="LOHZ01000040">
    <property type="protein sequence ID" value="KYO64774.1"/>
    <property type="molecule type" value="Genomic_DNA"/>
</dbReference>
<proteinExistence type="inferred from homology"/>
<dbReference type="InterPro" id="IPR018247">
    <property type="entry name" value="EF_Hand_1_Ca_BS"/>
</dbReference>
<keyword evidence="13" id="KW-0961">Cell wall biogenesis/degradation</keyword>
<dbReference type="AlphaFoldDB" id="A0A162MA79"/>
<dbReference type="InterPro" id="IPR017790">
    <property type="entry name" value="Penicillin-binding_protein_2"/>
</dbReference>
<organism evidence="16 17">
    <name type="scientific">Thermovenabulum gondwanense</name>
    <dbReference type="NCBI Taxonomy" id="520767"/>
    <lineage>
        <taxon>Bacteria</taxon>
        <taxon>Bacillati</taxon>
        <taxon>Bacillota</taxon>
        <taxon>Clostridia</taxon>
        <taxon>Thermosediminibacterales</taxon>
        <taxon>Thermosediminibacteraceae</taxon>
        <taxon>Thermovenabulum</taxon>
    </lineage>
</organism>
<evidence type="ECO:0000313" key="17">
    <source>
        <dbReference type="Proteomes" id="UP000075737"/>
    </source>
</evidence>
<dbReference type="GO" id="GO:0006508">
    <property type="term" value="P:proteolysis"/>
    <property type="evidence" value="ECO:0007669"/>
    <property type="project" value="UniProtKB-KW"/>
</dbReference>
<dbReference type="GO" id="GO:0008360">
    <property type="term" value="P:regulation of cell shape"/>
    <property type="evidence" value="ECO:0007669"/>
    <property type="project" value="UniProtKB-KW"/>
</dbReference>
<dbReference type="PANTHER" id="PTHR30627">
    <property type="entry name" value="PEPTIDOGLYCAN D,D-TRANSPEPTIDASE"/>
    <property type="match status" value="1"/>
</dbReference>
<dbReference type="InterPro" id="IPR001460">
    <property type="entry name" value="PCN-bd_Tpept"/>
</dbReference>
<dbReference type="InterPro" id="IPR012338">
    <property type="entry name" value="Beta-lactam/transpept-like"/>
</dbReference>
<dbReference type="GO" id="GO:0005886">
    <property type="term" value="C:plasma membrane"/>
    <property type="evidence" value="ECO:0007669"/>
    <property type="project" value="UniProtKB-SubCell"/>
</dbReference>
<evidence type="ECO:0000256" key="1">
    <source>
        <dbReference type="ARBA" id="ARBA00004167"/>
    </source>
</evidence>
<keyword evidence="11" id="KW-1133">Transmembrane helix</keyword>
<evidence type="ECO:0000313" key="16">
    <source>
        <dbReference type="EMBL" id="KYO64774.1"/>
    </source>
</evidence>
<evidence type="ECO:0000256" key="8">
    <source>
        <dbReference type="ARBA" id="ARBA00022801"/>
    </source>
</evidence>
<keyword evidence="6" id="KW-0645">Protease</keyword>
<evidence type="ECO:0000256" key="10">
    <source>
        <dbReference type="ARBA" id="ARBA00022984"/>
    </source>
</evidence>
<dbReference type="GO" id="GO:0071972">
    <property type="term" value="F:peptidoglycan L,D-transpeptidase activity"/>
    <property type="evidence" value="ECO:0007669"/>
    <property type="project" value="TreeGrafter"/>
</dbReference>
<evidence type="ECO:0000256" key="5">
    <source>
        <dbReference type="ARBA" id="ARBA00022519"/>
    </source>
</evidence>
<keyword evidence="7" id="KW-0812">Transmembrane</keyword>
<evidence type="ECO:0000256" key="6">
    <source>
        <dbReference type="ARBA" id="ARBA00022670"/>
    </source>
</evidence>
<dbReference type="RefSeq" id="WP_245641360.1">
    <property type="nucleotide sequence ID" value="NZ_LOHZ01000040.1"/>
</dbReference>
<dbReference type="Proteomes" id="UP000075737">
    <property type="component" value="Unassembled WGS sequence"/>
</dbReference>
<dbReference type="SUPFAM" id="SSF56601">
    <property type="entry name" value="beta-lactamase/transpeptidase-like"/>
    <property type="match status" value="1"/>
</dbReference>
<comment type="similarity">
    <text evidence="3">Belongs to the transpeptidase family.</text>
</comment>
<keyword evidence="17" id="KW-1185">Reference proteome</keyword>
<dbReference type="InterPro" id="IPR005311">
    <property type="entry name" value="PBP_dimer"/>
</dbReference>
<protein>
    <submittedName>
        <fullName evidence="16">Penicillin-binding protein 2</fullName>
    </submittedName>
</protein>
<dbReference type="GO" id="GO:0009252">
    <property type="term" value="P:peptidoglycan biosynthetic process"/>
    <property type="evidence" value="ECO:0007669"/>
    <property type="project" value="UniProtKB-KW"/>
</dbReference>
<dbReference type="GO" id="GO:0008658">
    <property type="term" value="F:penicillin binding"/>
    <property type="evidence" value="ECO:0007669"/>
    <property type="project" value="InterPro"/>
</dbReference>